<organism evidence="1 2">
    <name type="scientific">Niallia circulans</name>
    <name type="common">Bacillus circulans</name>
    <dbReference type="NCBI Taxonomy" id="1397"/>
    <lineage>
        <taxon>Bacteria</taxon>
        <taxon>Bacillati</taxon>
        <taxon>Bacillota</taxon>
        <taxon>Bacilli</taxon>
        <taxon>Bacillales</taxon>
        <taxon>Bacillaceae</taxon>
        <taxon>Niallia</taxon>
    </lineage>
</organism>
<comment type="caution">
    <text evidence="1">The sequence shown here is derived from an EMBL/GenBank/DDBJ whole genome shotgun (WGS) entry which is preliminary data.</text>
</comment>
<accession>A0A0J1IL72</accession>
<protein>
    <submittedName>
        <fullName evidence="1">Uncharacterized protein</fullName>
    </submittedName>
</protein>
<name>A0A0J1IL72_NIACI</name>
<gene>
    <name evidence="1" type="ORF">ABW02_09195</name>
</gene>
<keyword evidence="2" id="KW-1185">Reference proteome</keyword>
<evidence type="ECO:0000313" key="1">
    <source>
        <dbReference type="EMBL" id="KLV26714.1"/>
    </source>
</evidence>
<dbReference type="OrthoDB" id="2887894at2"/>
<dbReference type="RefSeq" id="WP_047941689.1">
    <property type="nucleotide sequence ID" value="NZ_CP053989.1"/>
</dbReference>
<reference evidence="1 2" key="1">
    <citation type="submission" date="2015-05" db="EMBL/GenBank/DDBJ databases">
        <title>Whole genome sequence and identification of bacterial endophytes from Costus igneus.</title>
        <authorList>
            <person name="Lee Y.P."/>
            <person name="Gan H.M."/>
            <person name="Eng W."/>
            <person name="Wheatley M.S."/>
            <person name="Caraballo A."/>
            <person name="Polter S."/>
            <person name="Savka M.A."/>
            <person name="Hudson A.O."/>
        </authorList>
    </citation>
    <scope>NUCLEOTIDE SEQUENCE [LARGE SCALE GENOMIC DNA]</scope>
    <source>
        <strain evidence="1 2">RIT379</strain>
    </source>
</reference>
<proteinExistence type="predicted"/>
<dbReference type="PATRIC" id="fig|1397.4.peg.5099"/>
<evidence type="ECO:0000313" key="2">
    <source>
        <dbReference type="Proteomes" id="UP000036045"/>
    </source>
</evidence>
<dbReference type="EMBL" id="LDPH01000007">
    <property type="protein sequence ID" value="KLV26714.1"/>
    <property type="molecule type" value="Genomic_DNA"/>
</dbReference>
<dbReference type="GeneID" id="56347921"/>
<sequence length="113" mass="13275">MKKIVSFFWEPYHIIWSEFHYLANLKKDSGTNAKEKGRIAQLQAFNALLLVIYSLFLVSFFVYIILLFVVKLYALSGIIVGLLMMTIIKLVQKKKYLKRRNAFIKDDPRLIES</sequence>
<dbReference type="Proteomes" id="UP000036045">
    <property type="component" value="Unassembled WGS sequence"/>
</dbReference>
<dbReference type="AlphaFoldDB" id="A0A0J1IL72"/>